<dbReference type="EMBL" id="JADKPO010000003">
    <property type="protein sequence ID" value="MBF4766774.1"/>
    <property type="molecule type" value="Genomic_DNA"/>
</dbReference>
<dbReference type="RefSeq" id="WP_194694929.1">
    <property type="nucleotide sequence ID" value="NZ_JADKPO010000003.1"/>
</dbReference>
<keyword evidence="4" id="KW-1185">Reference proteome</keyword>
<evidence type="ECO:0000313" key="4">
    <source>
        <dbReference type="Proteomes" id="UP000660668"/>
    </source>
</evidence>
<feature type="chain" id="PRO_5036942765" evidence="2">
    <location>
        <begin position="24"/>
        <end position="497"/>
    </location>
</feature>
<evidence type="ECO:0000313" key="3">
    <source>
        <dbReference type="EMBL" id="MBF4766774.1"/>
    </source>
</evidence>
<dbReference type="AlphaFoldDB" id="A0A930VFX2"/>
<name>A0A930VFX2_9ACTN</name>
<protein>
    <submittedName>
        <fullName evidence="3">Uncharacterized protein</fullName>
    </submittedName>
</protein>
<keyword evidence="2" id="KW-0732">Signal</keyword>
<proteinExistence type="predicted"/>
<comment type="caution">
    <text evidence="3">The sequence shown here is derived from an EMBL/GenBank/DDBJ whole genome shotgun (WGS) entry which is preliminary data.</text>
</comment>
<evidence type="ECO:0000256" key="2">
    <source>
        <dbReference type="SAM" id="SignalP"/>
    </source>
</evidence>
<reference evidence="3" key="1">
    <citation type="submission" date="2020-11" db="EMBL/GenBank/DDBJ databases">
        <title>Nocardioides cynanchi sp. nov., isolated from soil of rhizosphere of Cynanchum wilfordii.</title>
        <authorList>
            <person name="Lee J.-S."/>
            <person name="Suh M.K."/>
            <person name="Kim J.-S."/>
        </authorList>
    </citation>
    <scope>NUCLEOTIDE SEQUENCE</scope>
    <source>
        <strain evidence="3">KCTC 19276</strain>
    </source>
</reference>
<feature type="compositionally biased region" description="Pro residues" evidence="1">
    <location>
        <begin position="447"/>
        <end position="458"/>
    </location>
</feature>
<feature type="region of interest" description="Disordered" evidence="1">
    <location>
        <begin position="427"/>
        <end position="459"/>
    </location>
</feature>
<gene>
    <name evidence="3" type="ORF">ISU10_03210</name>
</gene>
<accession>A0A930VFX2</accession>
<feature type="signal peptide" evidence="2">
    <location>
        <begin position="1"/>
        <end position="23"/>
    </location>
</feature>
<evidence type="ECO:0000256" key="1">
    <source>
        <dbReference type="SAM" id="MobiDB-lite"/>
    </source>
</evidence>
<organism evidence="3 4">
    <name type="scientific">Nocardioides agariphilus</name>
    <dbReference type="NCBI Taxonomy" id="433664"/>
    <lineage>
        <taxon>Bacteria</taxon>
        <taxon>Bacillati</taxon>
        <taxon>Actinomycetota</taxon>
        <taxon>Actinomycetes</taxon>
        <taxon>Propionibacteriales</taxon>
        <taxon>Nocardioidaceae</taxon>
        <taxon>Nocardioides</taxon>
    </lineage>
</organism>
<sequence length="497" mass="53449">MNKLVVPLVLLVLVPLGAAPAQAATTNVVVDGFDYPSTLSYVYRDCDTTSFDGTTTALYRAGGAIGTHATGLRFASTIGEAGVQASVATPSALTEVSFETLHPSGAAGSSPGSFYVSIDPDGTGFQSYYYANVNLNVNYDTWGAWNLESFAFDWFYWDGVSSSASDVDTTIAQFATDHGNGSGARFGFLFGCDGRDYYMDNLRIGVGSTTTVYDFEGVPSATYLSTFGSHHSDMLVQDLRRLTLITGQRHWLAGDSWSFGDGVIGTGWFNGTARLFAKGYGQSSFRFMGSSDFTTEDHAWFEIRPRKNTVYRVDTPGTNTFEPSGSLTLKVSVKRRVSVRIADTTIFRGRSIKFSGVIKPRDAGVRVSAQHKTRSGWQTIAKGITRTGGKYSLAPRAGSAGKWLVRVVVAGGKGNVGNKSRTATVTVKVPPPKPVKDVETPTYIQPEPTPVPHEPTGPKPGRVMVRQLYQLFWGLDLMAPAPVAGPASGGVEQLEPR</sequence>
<dbReference type="Proteomes" id="UP000660668">
    <property type="component" value="Unassembled WGS sequence"/>
</dbReference>